<accession>A0A8U0HRA7</accession>
<proteinExistence type="predicted"/>
<evidence type="ECO:0000256" key="1">
    <source>
        <dbReference type="SAM" id="Phobius"/>
    </source>
</evidence>
<dbReference type="GeneID" id="72186298"/>
<dbReference type="KEGG" id="halx:M0R89_13825"/>
<dbReference type="EMBL" id="CP096659">
    <property type="protein sequence ID" value="UPV73612.1"/>
    <property type="molecule type" value="Genomic_DNA"/>
</dbReference>
<keyword evidence="3" id="KW-1185">Reference proteome</keyword>
<evidence type="ECO:0000313" key="2">
    <source>
        <dbReference type="EMBL" id="UPV73612.1"/>
    </source>
</evidence>
<keyword evidence="1" id="KW-0472">Membrane</keyword>
<gene>
    <name evidence="2" type="ORF">M0R89_13825</name>
</gene>
<organism evidence="2 3">
    <name type="scientific">Halorussus limi</name>
    <dbReference type="NCBI Taxonomy" id="2938695"/>
    <lineage>
        <taxon>Archaea</taxon>
        <taxon>Methanobacteriati</taxon>
        <taxon>Methanobacteriota</taxon>
        <taxon>Stenosarchaea group</taxon>
        <taxon>Halobacteria</taxon>
        <taxon>Halobacteriales</taxon>
        <taxon>Haladaptataceae</taxon>
        <taxon>Halorussus</taxon>
    </lineage>
</organism>
<name>A0A8U0HRA7_9EURY</name>
<sequence length="80" mass="8764">MVDLVLALELAGNAVGALGAALVFFEFFQLPSYVEYSEEYNDYSVDISPMEVTEHTWIGRVGAFLLIVAFALQFVATLLG</sequence>
<dbReference type="Proteomes" id="UP000830729">
    <property type="component" value="Chromosome"/>
</dbReference>
<dbReference type="AlphaFoldDB" id="A0A8U0HRA7"/>
<reference evidence="2 3" key="1">
    <citation type="submission" date="2022-04" db="EMBL/GenBank/DDBJ databases">
        <title>Diverse halophilic archaea isolated from saline environments.</title>
        <authorList>
            <person name="Cui H.-L."/>
        </authorList>
    </citation>
    <scope>NUCLEOTIDE SEQUENCE [LARGE SCALE GENOMIC DNA]</scope>
    <source>
        <strain evidence="2 3">XZYJT49</strain>
    </source>
</reference>
<dbReference type="RefSeq" id="WP_248649664.1">
    <property type="nucleotide sequence ID" value="NZ_CP096659.1"/>
</dbReference>
<evidence type="ECO:0000313" key="3">
    <source>
        <dbReference type="Proteomes" id="UP000830729"/>
    </source>
</evidence>
<keyword evidence="1" id="KW-0812">Transmembrane</keyword>
<protein>
    <submittedName>
        <fullName evidence="2">Uncharacterized protein</fullName>
    </submittedName>
</protein>
<keyword evidence="1" id="KW-1133">Transmembrane helix</keyword>
<feature type="transmembrane region" description="Helical" evidence="1">
    <location>
        <begin position="57"/>
        <end position="79"/>
    </location>
</feature>